<dbReference type="GO" id="GO:1990281">
    <property type="term" value="C:efflux pump complex"/>
    <property type="evidence" value="ECO:0007669"/>
    <property type="project" value="TreeGrafter"/>
</dbReference>
<evidence type="ECO:0000256" key="3">
    <source>
        <dbReference type="ARBA" id="ARBA00022475"/>
    </source>
</evidence>
<dbReference type="PATRIC" id="fig|421052.3.peg.1580"/>
<accession>S3P603</accession>
<feature type="domain" description="Multidrug resistance protein MdtA-like alpha-helical hairpin" evidence="8">
    <location>
        <begin position="121"/>
        <end position="191"/>
    </location>
</feature>
<dbReference type="InterPro" id="IPR006143">
    <property type="entry name" value="RND_pump_MFP"/>
</dbReference>
<keyword evidence="4" id="KW-0997">Cell inner membrane</keyword>
<keyword evidence="7" id="KW-0812">Transmembrane</keyword>
<dbReference type="EMBL" id="ATGI01000021">
    <property type="protein sequence ID" value="EPF74256.1"/>
    <property type="molecule type" value="Genomic_DNA"/>
</dbReference>
<dbReference type="eggNOG" id="COG0845">
    <property type="taxonomic scope" value="Bacteria"/>
</dbReference>
<keyword evidence="6" id="KW-0175">Coiled coil</keyword>
<evidence type="ECO:0000256" key="7">
    <source>
        <dbReference type="SAM" id="Phobius"/>
    </source>
</evidence>
<protein>
    <submittedName>
        <fullName evidence="12">Uncharacterized protein</fullName>
    </submittedName>
</protein>
<dbReference type="PANTHER" id="PTHR30469:SF12">
    <property type="entry name" value="MULTIDRUG RESISTANCE PROTEIN MDTA"/>
    <property type="match status" value="1"/>
</dbReference>
<comment type="similarity">
    <text evidence="2">Belongs to the membrane fusion protein (MFP) (TC 8.A.1) family.</text>
</comment>
<proteinExistence type="inferred from homology"/>
<feature type="transmembrane region" description="Helical" evidence="7">
    <location>
        <begin position="20"/>
        <end position="38"/>
    </location>
</feature>
<dbReference type="PANTHER" id="PTHR30469">
    <property type="entry name" value="MULTIDRUG RESISTANCE PROTEIN MDTA"/>
    <property type="match status" value="1"/>
</dbReference>
<evidence type="ECO:0000259" key="9">
    <source>
        <dbReference type="Pfam" id="PF25917"/>
    </source>
</evidence>
<sequence length="401" mass="44571">MQHELQLPSQKKHKSGRAKWWIIFILLCVVALAAWMYWKKNQVAEQRYSQWAKPVPVRVISAVQQDLNIELKAMGTVIPANQVNVQSQVSGVLQQIYVQEGQEVKKGQLLAQIDPAPLQMTLQQAIGTLQQTEAQRSHAQSELARFELLFKQDSIAKQQVEQQQSLLKQLDAQVKANQAQVDSARLQLSYSKIYAPISGRVGFKQKDPGNLVQANEATGLLSIIQVRPIYVKFAVAQTALDQIRQQRKQQNNLVVTLWDRDDSKQLAVGQVSALDNQIDVSTGSIQIKALFPNQDDALFPNQFVNVRLNTEHIANALTLSSDAIQHGAKGSYVYIIDGENKAQIRTLQLGKVAAGNTQILAGLTAKERVVLEGVDRLSEGQEVQVVQDDRKTSTQVTTASL</sequence>
<feature type="coiled-coil region" evidence="6">
    <location>
        <begin position="122"/>
        <end position="187"/>
    </location>
</feature>
<dbReference type="Gene3D" id="2.40.420.20">
    <property type="match status" value="1"/>
</dbReference>
<dbReference type="InterPro" id="IPR058625">
    <property type="entry name" value="MdtA-like_BSH"/>
</dbReference>
<dbReference type="Pfam" id="PF25917">
    <property type="entry name" value="BSH_RND"/>
    <property type="match status" value="1"/>
</dbReference>
<evidence type="ECO:0000259" key="10">
    <source>
        <dbReference type="Pfam" id="PF25944"/>
    </source>
</evidence>
<evidence type="ECO:0000256" key="1">
    <source>
        <dbReference type="ARBA" id="ARBA00004236"/>
    </source>
</evidence>
<evidence type="ECO:0000259" key="11">
    <source>
        <dbReference type="Pfam" id="PF25989"/>
    </source>
</evidence>
<organism evidence="12 13">
    <name type="scientific">Acinetobacter rudis CIP 110305</name>
    <dbReference type="NCBI Taxonomy" id="421052"/>
    <lineage>
        <taxon>Bacteria</taxon>
        <taxon>Pseudomonadati</taxon>
        <taxon>Pseudomonadota</taxon>
        <taxon>Gammaproteobacteria</taxon>
        <taxon>Moraxellales</taxon>
        <taxon>Moraxellaceae</taxon>
        <taxon>Acinetobacter</taxon>
    </lineage>
</organism>
<evidence type="ECO:0000256" key="5">
    <source>
        <dbReference type="ARBA" id="ARBA00023136"/>
    </source>
</evidence>
<evidence type="ECO:0000256" key="2">
    <source>
        <dbReference type="ARBA" id="ARBA00009477"/>
    </source>
</evidence>
<dbReference type="HOGENOM" id="CLU_018816_2_0_6"/>
<dbReference type="InterPro" id="IPR058626">
    <property type="entry name" value="MdtA-like_b-barrel"/>
</dbReference>
<dbReference type="Gene3D" id="2.40.50.100">
    <property type="match status" value="1"/>
</dbReference>
<dbReference type="NCBIfam" id="TIGR01730">
    <property type="entry name" value="RND_mfp"/>
    <property type="match status" value="1"/>
</dbReference>
<comment type="subcellular location">
    <subcellularLocation>
        <location evidence="1">Cell membrane</location>
    </subcellularLocation>
</comment>
<dbReference type="Gene3D" id="1.10.287.470">
    <property type="entry name" value="Helix hairpin bin"/>
    <property type="match status" value="1"/>
</dbReference>
<name>S3P603_9GAMM</name>
<dbReference type="STRING" id="632955.GCA_000829675_03464"/>
<dbReference type="SUPFAM" id="SSF111369">
    <property type="entry name" value="HlyD-like secretion proteins"/>
    <property type="match status" value="1"/>
</dbReference>
<dbReference type="AlphaFoldDB" id="S3P603"/>
<evidence type="ECO:0000313" key="13">
    <source>
        <dbReference type="Proteomes" id="UP000014568"/>
    </source>
</evidence>
<dbReference type="RefSeq" id="WP_016656031.1">
    <property type="nucleotide sequence ID" value="NZ_KE340353.1"/>
</dbReference>
<dbReference type="Pfam" id="PF25989">
    <property type="entry name" value="YknX_C"/>
    <property type="match status" value="1"/>
</dbReference>
<feature type="domain" description="Multidrug resistance protein MdtA-like barrel-sandwich hybrid" evidence="9">
    <location>
        <begin position="81"/>
        <end position="221"/>
    </location>
</feature>
<dbReference type="GO" id="GO:0015562">
    <property type="term" value="F:efflux transmembrane transporter activity"/>
    <property type="evidence" value="ECO:0007669"/>
    <property type="project" value="TreeGrafter"/>
</dbReference>
<gene>
    <name evidence="12" type="ORF">F945_01623</name>
</gene>
<dbReference type="OrthoDB" id="9783047at2"/>
<feature type="domain" description="YknX-like C-terminal permuted SH3-like" evidence="11">
    <location>
        <begin position="316"/>
        <end position="385"/>
    </location>
</feature>
<dbReference type="Pfam" id="PF25944">
    <property type="entry name" value="Beta-barrel_RND"/>
    <property type="match status" value="1"/>
</dbReference>
<evidence type="ECO:0000256" key="4">
    <source>
        <dbReference type="ARBA" id="ARBA00022519"/>
    </source>
</evidence>
<dbReference type="Pfam" id="PF25876">
    <property type="entry name" value="HH_MFP_RND"/>
    <property type="match status" value="1"/>
</dbReference>
<keyword evidence="5 7" id="KW-0472">Membrane</keyword>
<keyword evidence="3" id="KW-1003">Cell membrane</keyword>
<keyword evidence="13" id="KW-1185">Reference proteome</keyword>
<evidence type="ECO:0000256" key="6">
    <source>
        <dbReference type="SAM" id="Coils"/>
    </source>
</evidence>
<evidence type="ECO:0000313" key="12">
    <source>
        <dbReference type="EMBL" id="EPF74256.1"/>
    </source>
</evidence>
<comment type="caution">
    <text evidence="12">The sequence shown here is derived from an EMBL/GenBank/DDBJ whole genome shotgun (WGS) entry which is preliminary data.</text>
</comment>
<dbReference type="Gene3D" id="2.40.30.170">
    <property type="match status" value="1"/>
</dbReference>
<feature type="domain" description="Multidrug resistance protein MdtA-like beta-barrel" evidence="10">
    <location>
        <begin position="228"/>
        <end position="310"/>
    </location>
</feature>
<dbReference type="Proteomes" id="UP000014568">
    <property type="component" value="Unassembled WGS sequence"/>
</dbReference>
<dbReference type="InterPro" id="IPR058624">
    <property type="entry name" value="MdtA-like_HH"/>
</dbReference>
<keyword evidence="7" id="KW-1133">Transmembrane helix</keyword>
<reference evidence="12 13" key="1">
    <citation type="submission" date="2013-06" db="EMBL/GenBank/DDBJ databases">
        <title>The Genome Sequence of Acinetobacter rudis CIP 110305.</title>
        <authorList>
            <consortium name="The Broad Institute Genome Sequencing Platform"/>
            <consortium name="The Broad Institute Genome Sequencing Center for Infectious Disease"/>
            <person name="Cerqueira G."/>
            <person name="Feldgarden M."/>
            <person name="Courvalin P."/>
            <person name="Perichon B."/>
            <person name="Grillot-Courvalin C."/>
            <person name="Clermont D."/>
            <person name="Rocha E."/>
            <person name="Yoon E.-J."/>
            <person name="Nemec A."/>
            <person name="Young S.K."/>
            <person name="Zeng Q."/>
            <person name="Gargeya S."/>
            <person name="Fitzgerald M."/>
            <person name="Abouelleil A."/>
            <person name="Alvarado L."/>
            <person name="Berlin A.M."/>
            <person name="Chapman S.B."/>
            <person name="Dewar J."/>
            <person name="Goldberg J."/>
            <person name="Griggs A."/>
            <person name="Gujja S."/>
            <person name="Hansen M."/>
            <person name="Howarth C."/>
            <person name="Imamovic A."/>
            <person name="Larimer J."/>
            <person name="McCowan C."/>
            <person name="Murphy C."/>
            <person name="Pearson M."/>
            <person name="Priest M."/>
            <person name="Roberts A."/>
            <person name="Saif S."/>
            <person name="Shea T."/>
            <person name="Sykes S."/>
            <person name="Wortman J."/>
            <person name="Nusbaum C."/>
            <person name="Birren B."/>
        </authorList>
    </citation>
    <scope>NUCLEOTIDE SEQUENCE [LARGE SCALE GENOMIC DNA]</scope>
    <source>
        <strain evidence="12 13">CIP 110305</strain>
    </source>
</reference>
<evidence type="ECO:0000259" key="8">
    <source>
        <dbReference type="Pfam" id="PF25876"/>
    </source>
</evidence>
<dbReference type="InterPro" id="IPR058637">
    <property type="entry name" value="YknX-like_C"/>
</dbReference>